<evidence type="ECO:0000256" key="12">
    <source>
        <dbReference type="ARBA" id="ARBA00044550"/>
    </source>
</evidence>
<dbReference type="Pfam" id="PF00270">
    <property type="entry name" value="DEAD"/>
    <property type="match status" value="1"/>
</dbReference>
<dbReference type="GO" id="GO:0030894">
    <property type="term" value="C:replisome"/>
    <property type="evidence" value="ECO:0007669"/>
    <property type="project" value="TreeGrafter"/>
</dbReference>
<dbReference type="Gene3D" id="1.10.10.10">
    <property type="entry name" value="Winged helix-like DNA-binding domain superfamily/Winged helix DNA-binding domain"/>
    <property type="match status" value="1"/>
</dbReference>
<feature type="domain" description="Helicase ATP-binding" evidence="13">
    <location>
        <begin position="24"/>
        <end position="192"/>
    </location>
</feature>
<dbReference type="InterPro" id="IPR001650">
    <property type="entry name" value="Helicase_C-like"/>
</dbReference>
<dbReference type="Gene3D" id="3.40.50.300">
    <property type="entry name" value="P-loop containing nucleotide triphosphate hydrolases"/>
    <property type="match status" value="2"/>
</dbReference>
<evidence type="ECO:0000256" key="3">
    <source>
        <dbReference type="ARBA" id="ARBA00022741"/>
    </source>
</evidence>
<dbReference type="GO" id="GO:0003677">
    <property type="term" value="F:DNA binding"/>
    <property type="evidence" value="ECO:0007669"/>
    <property type="project" value="UniProtKB-KW"/>
</dbReference>
<comment type="caution">
    <text evidence="15">The sequence shown here is derived from an EMBL/GenBank/DDBJ whole genome shotgun (WGS) entry which is preliminary data.</text>
</comment>
<dbReference type="EMBL" id="JACHWX010000007">
    <property type="protein sequence ID" value="MBB3056480.1"/>
    <property type="molecule type" value="Genomic_DNA"/>
</dbReference>
<comment type="similarity">
    <text evidence="1">Belongs to the helicase family. RecQ subfamily.</text>
</comment>
<dbReference type="SMART" id="SM00487">
    <property type="entry name" value="DEXDc"/>
    <property type="match status" value="1"/>
</dbReference>
<dbReference type="InterPro" id="IPR011545">
    <property type="entry name" value="DEAD/DEAH_box_helicase_dom"/>
</dbReference>
<keyword evidence="3" id="KW-0547">Nucleotide-binding</keyword>
<dbReference type="GO" id="GO:0043590">
    <property type="term" value="C:bacterial nucleoid"/>
    <property type="evidence" value="ECO:0007669"/>
    <property type="project" value="TreeGrafter"/>
</dbReference>
<dbReference type="GO" id="GO:0005737">
    <property type="term" value="C:cytoplasm"/>
    <property type="evidence" value="ECO:0007669"/>
    <property type="project" value="TreeGrafter"/>
</dbReference>
<dbReference type="Proteomes" id="UP000539265">
    <property type="component" value="Unassembled WGS sequence"/>
</dbReference>
<dbReference type="GO" id="GO:0043138">
    <property type="term" value="F:3'-5' DNA helicase activity"/>
    <property type="evidence" value="ECO:0007669"/>
    <property type="project" value="UniProtKB-EC"/>
</dbReference>
<dbReference type="GO" id="GO:0046872">
    <property type="term" value="F:metal ion binding"/>
    <property type="evidence" value="ECO:0007669"/>
    <property type="project" value="UniProtKB-KW"/>
</dbReference>
<dbReference type="RefSeq" id="WP_183476034.1">
    <property type="nucleotide sequence ID" value="NZ_JACHWX010000007.1"/>
</dbReference>
<evidence type="ECO:0000256" key="4">
    <source>
        <dbReference type="ARBA" id="ARBA00022801"/>
    </source>
</evidence>
<dbReference type="GO" id="GO:0006310">
    <property type="term" value="P:DNA recombination"/>
    <property type="evidence" value="ECO:0007669"/>
    <property type="project" value="InterPro"/>
</dbReference>
<dbReference type="InterPro" id="IPR027417">
    <property type="entry name" value="P-loop_NTPase"/>
</dbReference>
<dbReference type="PROSITE" id="PS51194">
    <property type="entry name" value="HELICASE_CTER"/>
    <property type="match status" value="1"/>
</dbReference>
<evidence type="ECO:0000313" key="16">
    <source>
        <dbReference type="Proteomes" id="UP000539265"/>
    </source>
</evidence>
<evidence type="ECO:0000256" key="6">
    <source>
        <dbReference type="ARBA" id="ARBA00022840"/>
    </source>
</evidence>
<dbReference type="GO" id="GO:0009378">
    <property type="term" value="F:four-way junction helicase activity"/>
    <property type="evidence" value="ECO:0007669"/>
    <property type="project" value="TreeGrafter"/>
</dbReference>
<proteinExistence type="inferred from homology"/>
<dbReference type="GO" id="GO:0005524">
    <property type="term" value="F:ATP binding"/>
    <property type="evidence" value="ECO:0007669"/>
    <property type="project" value="UniProtKB-KW"/>
</dbReference>
<evidence type="ECO:0000256" key="7">
    <source>
        <dbReference type="ARBA" id="ARBA00023125"/>
    </source>
</evidence>
<organism evidence="15 16">
    <name type="scientific">Mucilaginibacter gotjawali</name>
    <dbReference type="NCBI Taxonomy" id="1550579"/>
    <lineage>
        <taxon>Bacteria</taxon>
        <taxon>Pseudomonadati</taxon>
        <taxon>Bacteroidota</taxon>
        <taxon>Sphingobacteriia</taxon>
        <taxon>Sphingobacteriales</taxon>
        <taxon>Sphingobacteriaceae</taxon>
        <taxon>Mucilaginibacter</taxon>
    </lineage>
</organism>
<dbReference type="NCBIfam" id="TIGR00614">
    <property type="entry name" value="recQ_fam"/>
    <property type="match status" value="1"/>
</dbReference>
<dbReference type="GO" id="GO:0006281">
    <property type="term" value="P:DNA repair"/>
    <property type="evidence" value="ECO:0007669"/>
    <property type="project" value="TreeGrafter"/>
</dbReference>
<dbReference type="InterPro" id="IPR036388">
    <property type="entry name" value="WH-like_DNA-bd_sf"/>
</dbReference>
<dbReference type="CDD" id="cd17920">
    <property type="entry name" value="DEXHc_RecQ"/>
    <property type="match status" value="1"/>
</dbReference>
<name>A0A839SHV5_9SPHI</name>
<dbReference type="PROSITE" id="PS51192">
    <property type="entry name" value="HELICASE_ATP_BIND_1"/>
    <property type="match status" value="1"/>
</dbReference>
<dbReference type="Pfam" id="PF00271">
    <property type="entry name" value="Helicase_C"/>
    <property type="match status" value="1"/>
</dbReference>
<dbReference type="GO" id="GO:0016787">
    <property type="term" value="F:hydrolase activity"/>
    <property type="evidence" value="ECO:0007669"/>
    <property type="project" value="UniProtKB-KW"/>
</dbReference>
<evidence type="ECO:0000259" key="13">
    <source>
        <dbReference type="PROSITE" id="PS51192"/>
    </source>
</evidence>
<dbReference type="InterPro" id="IPR004589">
    <property type="entry name" value="DNA_helicase_ATP-dep_RecQ"/>
</dbReference>
<evidence type="ECO:0000313" key="15">
    <source>
        <dbReference type="EMBL" id="MBB3056480.1"/>
    </source>
</evidence>
<evidence type="ECO:0000256" key="5">
    <source>
        <dbReference type="ARBA" id="ARBA00022806"/>
    </source>
</evidence>
<evidence type="ECO:0000256" key="2">
    <source>
        <dbReference type="ARBA" id="ARBA00022723"/>
    </source>
</evidence>
<keyword evidence="8" id="KW-0413">Isomerase</keyword>
<dbReference type="InterPro" id="IPR032284">
    <property type="entry name" value="RecQ_Zn-bd"/>
</dbReference>
<dbReference type="SUPFAM" id="SSF52540">
    <property type="entry name" value="P-loop containing nucleoside triphosphate hydrolases"/>
    <property type="match status" value="1"/>
</dbReference>
<evidence type="ECO:0000256" key="10">
    <source>
        <dbReference type="ARBA" id="ARBA00034808"/>
    </source>
</evidence>
<gene>
    <name evidence="15" type="ORF">FHS11_002903</name>
</gene>
<reference evidence="15" key="1">
    <citation type="submission" date="2020-08" db="EMBL/GenBank/DDBJ databases">
        <title>Genomic Encyclopedia of Type Strains, Phase III (KMG-III): the genomes of soil and plant-associated and newly described type strains.</title>
        <authorList>
            <person name="Whitman W."/>
        </authorList>
    </citation>
    <scope>NUCLEOTIDE SEQUENCE [LARGE SCALE GENOMIC DNA]</scope>
    <source>
        <strain evidence="15">CECT 8628</strain>
    </source>
</reference>
<evidence type="ECO:0000256" key="9">
    <source>
        <dbReference type="ARBA" id="ARBA00034617"/>
    </source>
</evidence>
<comment type="catalytic activity">
    <reaction evidence="9">
        <text>Couples ATP hydrolysis with the unwinding of duplex DNA by translocating in the 3'-5' direction.</text>
        <dbReference type="EC" id="5.6.2.4"/>
    </reaction>
</comment>
<dbReference type="PANTHER" id="PTHR13710">
    <property type="entry name" value="DNA HELICASE RECQ FAMILY MEMBER"/>
    <property type="match status" value="1"/>
</dbReference>
<dbReference type="FunFam" id="3.40.50.300:FF:001389">
    <property type="entry name" value="ATP-dependent DNA helicase RecQ"/>
    <property type="match status" value="1"/>
</dbReference>
<accession>A0A839SHV5</accession>
<dbReference type="PANTHER" id="PTHR13710:SF105">
    <property type="entry name" value="ATP-DEPENDENT DNA HELICASE Q1"/>
    <property type="match status" value="1"/>
</dbReference>
<keyword evidence="5 15" id="KW-0347">Helicase</keyword>
<keyword evidence="4 15" id="KW-0378">Hydrolase</keyword>
<protein>
    <recommendedName>
        <fullName evidence="11">ATP-dependent DNA helicase RecQ</fullName>
        <ecNumber evidence="10">5.6.2.4</ecNumber>
    </recommendedName>
    <alternativeName>
        <fullName evidence="12">DNA 3'-5' helicase RecQ</fullName>
    </alternativeName>
</protein>
<feature type="domain" description="Helicase C-terminal" evidence="14">
    <location>
        <begin position="213"/>
        <end position="359"/>
    </location>
</feature>
<dbReference type="InterPro" id="IPR014001">
    <property type="entry name" value="Helicase_ATP-bd"/>
</dbReference>
<dbReference type="SMART" id="SM00490">
    <property type="entry name" value="HELICc"/>
    <property type="match status" value="1"/>
</dbReference>
<evidence type="ECO:0000256" key="11">
    <source>
        <dbReference type="ARBA" id="ARBA00044535"/>
    </source>
</evidence>
<keyword evidence="2" id="KW-0479">Metal-binding</keyword>
<dbReference type="EC" id="5.6.2.4" evidence="10"/>
<dbReference type="AlphaFoldDB" id="A0A839SHV5"/>
<keyword evidence="16" id="KW-1185">Reference proteome</keyword>
<keyword evidence="6" id="KW-0067">ATP-binding</keyword>
<keyword evidence="7" id="KW-0238">DNA-binding</keyword>
<evidence type="ECO:0000256" key="1">
    <source>
        <dbReference type="ARBA" id="ARBA00005446"/>
    </source>
</evidence>
<evidence type="ECO:0000256" key="8">
    <source>
        <dbReference type="ARBA" id="ARBA00023235"/>
    </source>
</evidence>
<evidence type="ECO:0000259" key="14">
    <source>
        <dbReference type="PROSITE" id="PS51194"/>
    </source>
</evidence>
<dbReference type="Pfam" id="PF16124">
    <property type="entry name" value="RecQ_Zn_bind"/>
    <property type="match status" value="1"/>
</dbReference>
<sequence>MTIHQILKHYWNHDHFRPMQEEIIHAVLAGKDTLALLPTGGGKSICFQVPALAKEGICIVVSPLIALMKDQVENLQAKGIEAVSVVSGMSKREIDIALDNCIYNPVKFLYLSPERLLSELVRERIKYMKVNLIAVDEAHCISQWGYDFRPPYLHIADLRELHPDVPVIALTATATSEVREDIQEKLLFKNQAVFQKSFERKNISYVVQNDENKLRKLLDIARGVKGSGIVYVRSRKETAEIAKYYNDNGFKADFYHAGLETSLRSQKQENWKSNRNRIIVATNAFGMGIDKPDVRFVIHKDPPESLEAYYQEAGRAGRDEHKAYAVLLCNAADRYKQERMFEMNFPSVAEIKQTYHYLANYYQLAYQAGEGISFDLDLGDFCSRFKLEPVKTIKALKFLEMDEYLSFNESVFLPSRFRFDVGNEQLYNFQIQNPGWDPFIKTLLRSYGGSFENYVRLREFDIARRANMNVQQVISGLKQLQEFKILHYFPQTDMPQVTWLKPRQQSNALYINKKAIDDRKATYRNKMEAVFAYATHKKCRSQMLLAYFDEQHADKCGICDVCLDEKRRQHASEIFDDITTEVIQVLSTNPHDLASLVTSTNIGTEKEKIEVIRLLLDAGKIKFAGEKIIISD</sequence>